<feature type="region of interest" description="Disordered" evidence="1">
    <location>
        <begin position="183"/>
        <end position="219"/>
    </location>
</feature>
<name>A0A062UEX2_9PROT</name>
<dbReference type="STRING" id="1280947.HY30_18090"/>
<dbReference type="AlphaFoldDB" id="A0A062UEX2"/>
<dbReference type="Gene3D" id="3.90.550.10">
    <property type="entry name" value="Spore Coat Polysaccharide Biosynthesis Protein SpsA, Chain A"/>
    <property type="match status" value="1"/>
</dbReference>
<evidence type="ECO:0000256" key="1">
    <source>
        <dbReference type="SAM" id="MobiDB-lite"/>
    </source>
</evidence>
<keyword evidence="3" id="KW-1185">Reference proteome</keyword>
<sequence length="219" mass="24895">GAKGLRSMDGADYIRYVCENGNAVPSPCAIVRTNLQQRLGGYEPTLPHTSDMEMWLRFASHSSVAIVNAPQGYYRWHSSNMSQAFIGQELSDRKEQIDTLRKLLSEAGESVPDLRIWVIDAKRRLVDEALMIASQKRSEPRRSASPQALRFALKFDRWFFLRPKNWKPIVKIVLQTIRPSFDNGPKETGEIGGDQTGAPEAHQWFSPGQQIGWWPERKA</sequence>
<reference evidence="2 3" key="1">
    <citation type="journal article" date="2014" name="Antonie Van Leeuwenhoek">
        <title>Hyphomonas beringensis sp. nov. and Hyphomonas chukchiensis sp. nov., isolated from surface seawater of the Bering Sea and Chukchi Sea.</title>
        <authorList>
            <person name="Li C."/>
            <person name="Lai Q."/>
            <person name="Li G."/>
            <person name="Dong C."/>
            <person name="Wang J."/>
            <person name="Liao Y."/>
            <person name="Shao Z."/>
        </authorList>
    </citation>
    <scope>NUCLEOTIDE SEQUENCE [LARGE SCALE GENOMIC DNA]</scope>
    <source>
        <strain evidence="2 3">BH-BN04-4</strain>
    </source>
</reference>
<feature type="non-terminal residue" evidence="2">
    <location>
        <position position="1"/>
    </location>
</feature>
<evidence type="ECO:0008006" key="4">
    <source>
        <dbReference type="Google" id="ProtNLM"/>
    </source>
</evidence>
<dbReference type="EMBL" id="AWFG01000038">
    <property type="protein sequence ID" value="KCZ56882.1"/>
    <property type="molecule type" value="Genomic_DNA"/>
</dbReference>
<evidence type="ECO:0000313" key="2">
    <source>
        <dbReference type="EMBL" id="KCZ56882.1"/>
    </source>
</evidence>
<dbReference type="SUPFAM" id="SSF53448">
    <property type="entry name" value="Nucleotide-diphospho-sugar transferases"/>
    <property type="match status" value="1"/>
</dbReference>
<gene>
    <name evidence="2" type="ORF">HY30_18090</name>
</gene>
<dbReference type="eggNOG" id="COG1215">
    <property type="taxonomic scope" value="Bacteria"/>
</dbReference>
<proteinExistence type="predicted"/>
<comment type="caution">
    <text evidence="2">The sequence shown here is derived from an EMBL/GenBank/DDBJ whole genome shotgun (WGS) entry which is preliminary data.</text>
</comment>
<evidence type="ECO:0000313" key="3">
    <source>
        <dbReference type="Proteomes" id="UP000027190"/>
    </source>
</evidence>
<organism evidence="2 3">
    <name type="scientific">Hyphomonas chukchiensis</name>
    <dbReference type="NCBI Taxonomy" id="1280947"/>
    <lineage>
        <taxon>Bacteria</taxon>
        <taxon>Pseudomonadati</taxon>
        <taxon>Pseudomonadota</taxon>
        <taxon>Alphaproteobacteria</taxon>
        <taxon>Hyphomonadales</taxon>
        <taxon>Hyphomonadaceae</taxon>
        <taxon>Hyphomonas</taxon>
    </lineage>
</organism>
<accession>A0A062UEX2</accession>
<protein>
    <recommendedName>
        <fullName evidence="4">Glycosyltransferase 2-like domain-containing protein</fullName>
    </recommendedName>
</protein>
<dbReference type="InterPro" id="IPR029044">
    <property type="entry name" value="Nucleotide-diphossugar_trans"/>
</dbReference>
<dbReference type="Proteomes" id="UP000027190">
    <property type="component" value="Unassembled WGS sequence"/>
</dbReference>